<accession>A0A1K1QUM8</accession>
<reference evidence="1 2" key="1">
    <citation type="submission" date="2016-11" db="EMBL/GenBank/DDBJ databases">
        <authorList>
            <person name="Jaros S."/>
            <person name="Januszkiewicz K."/>
            <person name="Wedrychowicz H."/>
        </authorList>
    </citation>
    <scope>NUCLEOTIDE SEQUENCE [LARGE SCALE GENOMIC DNA]</scope>
    <source>
        <strain evidence="1 2">DSM 784</strain>
    </source>
</reference>
<gene>
    <name evidence="1" type="ORF">SAMN05661012_03076</name>
</gene>
<dbReference type="EMBL" id="FPIZ01000009">
    <property type="protein sequence ID" value="SFW63385.1"/>
    <property type="molecule type" value="Genomic_DNA"/>
</dbReference>
<sequence>MLLKQQIRVLRKQQVRDAIASRTCSRAKNAFTEGKFVFCALYSFSNSSHLQKH</sequence>
<organism evidence="1 2">
    <name type="scientific">Chitinophaga sancti</name>
    <dbReference type="NCBI Taxonomy" id="1004"/>
    <lineage>
        <taxon>Bacteria</taxon>
        <taxon>Pseudomonadati</taxon>
        <taxon>Bacteroidota</taxon>
        <taxon>Chitinophagia</taxon>
        <taxon>Chitinophagales</taxon>
        <taxon>Chitinophagaceae</taxon>
        <taxon>Chitinophaga</taxon>
    </lineage>
</organism>
<evidence type="ECO:0000313" key="2">
    <source>
        <dbReference type="Proteomes" id="UP000183788"/>
    </source>
</evidence>
<proteinExistence type="predicted"/>
<dbReference type="Proteomes" id="UP000183788">
    <property type="component" value="Unassembled WGS sequence"/>
</dbReference>
<evidence type="ECO:0000313" key="1">
    <source>
        <dbReference type="EMBL" id="SFW63385.1"/>
    </source>
</evidence>
<name>A0A1K1QUM8_9BACT</name>
<dbReference type="AlphaFoldDB" id="A0A1K1QUM8"/>
<protein>
    <submittedName>
        <fullName evidence="1">Uncharacterized protein</fullName>
    </submittedName>
</protein>